<dbReference type="RefSeq" id="WP_200269543.1">
    <property type="nucleotide sequence ID" value="NZ_JAENIJ010000010.1"/>
</dbReference>
<dbReference type="PANTHER" id="PTHR34136:SF1">
    <property type="entry name" value="UDP-N-ACETYL-D-MANNOSAMINURONIC ACID TRANSFERASE"/>
    <property type="match status" value="1"/>
</dbReference>
<gene>
    <name evidence="4" type="ORF">JIN85_08345</name>
</gene>
<dbReference type="Pfam" id="PF01740">
    <property type="entry name" value="STAS"/>
    <property type="match status" value="2"/>
</dbReference>
<evidence type="ECO:0000259" key="3">
    <source>
        <dbReference type="PROSITE" id="PS50801"/>
    </source>
</evidence>
<dbReference type="EMBL" id="JAENIJ010000010">
    <property type="protein sequence ID" value="MBK1882421.1"/>
    <property type="molecule type" value="Genomic_DNA"/>
</dbReference>
<dbReference type="Pfam" id="PF03808">
    <property type="entry name" value="Glyco_tran_WecG"/>
    <property type="match status" value="1"/>
</dbReference>
<sequence length="487" mass="53761">MKLSLAEEPPIAVLLGLPFHDVTLEGTLKHCEDVMAGAEQRYMVTANVDFTTQAYHDADLRKIVFFADRVVCDGMPLVWLSKLFGHPLTERVAGSDMVPRLLEICARRSFPVYFFGSDIATLSEAKEIVENRYPGLKVAGIDAPPIGAVVEWDNDEICRKMKDSGAKLLLVCLGCPKQERWIFANHSETGIPLSIGVGASLDFITGKQRRAPVWMQKSGFEWFWRMSGNPKRLAARYGSDFLFLVKASFGQAMAQRTRSQISEKMALEMDTESTNSIDVIRLVWKGGLEKDSLMTAEIPKPIDRPVLLDPSQVSFIDSSGLGKIALLVRNCRQAGKLFILFKPSSAVKDAVRAARMDSLFPMVESEAEVMELLKNEESTSATVQESAGDGVVMLAFHHPLDALHHDKMLADLDAAIEGNPGLKYLVLDLEFVDFIDSRAVGGLIRARKMAAAKGAELYLWNPSPAVAQIIKLLRLDKILPAWKGGAL</sequence>
<dbReference type="CDD" id="cd07043">
    <property type="entry name" value="STAS_anti-anti-sigma_factors"/>
    <property type="match status" value="2"/>
</dbReference>
<evidence type="ECO:0000313" key="4">
    <source>
        <dbReference type="EMBL" id="MBK1882421.1"/>
    </source>
</evidence>
<evidence type="ECO:0000313" key="5">
    <source>
        <dbReference type="Proteomes" id="UP000603141"/>
    </source>
</evidence>
<dbReference type="CDD" id="cd06533">
    <property type="entry name" value="Glyco_transf_WecG_TagA"/>
    <property type="match status" value="1"/>
</dbReference>
<dbReference type="Proteomes" id="UP000603141">
    <property type="component" value="Unassembled WGS sequence"/>
</dbReference>
<dbReference type="InterPro" id="IPR002645">
    <property type="entry name" value="STAS_dom"/>
</dbReference>
<evidence type="ECO:0000256" key="1">
    <source>
        <dbReference type="ARBA" id="ARBA00022676"/>
    </source>
</evidence>
<dbReference type="PROSITE" id="PS50801">
    <property type="entry name" value="STAS"/>
    <property type="match status" value="2"/>
</dbReference>
<protein>
    <submittedName>
        <fullName evidence="4">WecB/TagA/CpsF family glycosyltransferase</fullName>
    </submittedName>
</protein>
<feature type="domain" description="STAS" evidence="3">
    <location>
        <begin position="381"/>
        <end position="487"/>
    </location>
</feature>
<dbReference type="PANTHER" id="PTHR34136">
    <property type="match status" value="1"/>
</dbReference>
<dbReference type="InterPro" id="IPR036513">
    <property type="entry name" value="STAS_dom_sf"/>
</dbReference>
<dbReference type="Gene3D" id="3.30.750.24">
    <property type="entry name" value="STAS domain"/>
    <property type="match status" value="2"/>
</dbReference>
<dbReference type="InterPro" id="IPR004629">
    <property type="entry name" value="WecG_TagA_CpsF"/>
</dbReference>
<name>A0A934S7V6_9BACT</name>
<keyword evidence="2" id="KW-0808">Transferase</keyword>
<comment type="caution">
    <text evidence="4">The sequence shown here is derived from an EMBL/GenBank/DDBJ whole genome shotgun (WGS) entry which is preliminary data.</text>
</comment>
<reference evidence="4" key="1">
    <citation type="submission" date="2021-01" db="EMBL/GenBank/DDBJ databases">
        <title>Modified the classification status of verrucomicrobia.</title>
        <authorList>
            <person name="Feng X."/>
        </authorList>
    </citation>
    <scope>NUCLEOTIDE SEQUENCE</scope>
    <source>
        <strain evidence="4">KCTC 22041</strain>
    </source>
</reference>
<keyword evidence="5" id="KW-1185">Reference proteome</keyword>
<evidence type="ECO:0000256" key="2">
    <source>
        <dbReference type="ARBA" id="ARBA00022679"/>
    </source>
</evidence>
<accession>A0A934S7V6</accession>
<dbReference type="NCBIfam" id="TIGR00696">
    <property type="entry name" value="wecG_tagA_cpsF"/>
    <property type="match status" value="1"/>
</dbReference>
<proteinExistence type="predicted"/>
<dbReference type="GO" id="GO:0016758">
    <property type="term" value="F:hexosyltransferase activity"/>
    <property type="evidence" value="ECO:0007669"/>
    <property type="project" value="TreeGrafter"/>
</dbReference>
<organism evidence="4 5">
    <name type="scientific">Luteolibacter pohnpeiensis</name>
    <dbReference type="NCBI Taxonomy" id="454153"/>
    <lineage>
        <taxon>Bacteria</taxon>
        <taxon>Pseudomonadati</taxon>
        <taxon>Verrucomicrobiota</taxon>
        <taxon>Verrucomicrobiia</taxon>
        <taxon>Verrucomicrobiales</taxon>
        <taxon>Verrucomicrobiaceae</taxon>
        <taxon>Luteolibacter</taxon>
    </lineage>
</organism>
<keyword evidence="1" id="KW-0328">Glycosyltransferase</keyword>
<dbReference type="AlphaFoldDB" id="A0A934S7V6"/>
<dbReference type="SUPFAM" id="SSF52091">
    <property type="entry name" value="SpoIIaa-like"/>
    <property type="match status" value="2"/>
</dbReference>
<feature type="domain" description="STAS" evidence="3">
    <location>
        <begin position="306"/>
        <end position="376"/>
    </location>
</feature>